<comment type="subcellular location">
    <subcellularLocation>
        <location evidence="1">Endoplasmic reticulum</location>
    </subcellularLocation>
    <subcellularLocation>
        <location evidence="7">Golgi apparatus</location>
        <location evidence="7">cis-Golgi network</location>
    </subcellularLocation>
</comment>
<dbReference type="Pfam" id="PF04051">
    <property type="entry name" value="TRAPP"/>
    <property type="match status" value="1"/>
</dbReference>
<dbReference type="GO" id="GO:0005783">
    <property type="term" value="C:endoplasmic reticulum"/>
    <property type="evidence" value="ECO:0007669"/>
    <property type="project" value="UniProtKB-SubCell"/>
</dbReference>
<evidence type="ECO:0000313" key="10">
    <source>
        <dbReference type="Proteomes" id="UP000095751"/>
    </source>
</evidence>
<dbReference type="FunCoup" id="A0A1E7FH03">
    <property type="interactions" value="106"/>
</dbReference>
<dbReference type="PIRSF" id="PIRSF017479">
    <property type="entry name" value="TRAPP_I_complex_Trs31"/>
    <property type="match status" value="1"/>
</dbReference>
<dbReference type="SUPFAM" id="SSF111126">
    <property type="entry name" value="Ligand-binding domain in the NO signalling and Golgi transport"/>
    <property type="match status" value="1"/>
</dbReference>
<dbReference type="AlphaFoldDB" id="A0A1E7FH03"/>
<comment type="similarity">
    <text evidence="2 7">Belongs to the TRAPP small subunits family. BET3 subfamily.</text>
</comment>
<dbReference type="CDD" id="cd14943">
    <property type="entry name" value="TRAPPC5_Trs31"/>
    <property type="match status" value="1"/>
</dbReference>
<dbReference type="FunFam" id="3.30.1380.20:FF:000002">
    <property type="entry name" value="Trafficking protein particle complex subunit"/>
    <property type="match status" value="1"/>
</dbReference>
<keyword evidence="3 7" id="KW-0813">Transport</keyword>
<keyword evidence="4 7" id="KW-0256">Endoplasmic reticulum</keyword>
<evidence type="ECO:0000256" key="3">
    <source>
        <dbReference type="ARBA" id="ARBA00022448"/>
    </source>
</evidence>
<gene>
    <name evidence="9" type="ORF">FRACYDRAFT_260874</name>
</gene>
<dbReference type="InterPro" id="IPR007194">
    <property type="entry name" value="TRAPP_component"/>
</dbReference>
<dbReference type="GO" id="GO:1990070">
    <property type="term" value="C:TRAPPI protein complex"/>
    <property type="evidence" value="ECO:0007669"/>
    <property type="project" value="TreeGrafter"/>
</dbReference>
<feature type="region of interest" description="Disordered" evidence="8">
    <location>
        <begin position="167"/>
        <end position="196"/>
    </location>
</feature>
<accession>A0A1E7FH03</accession>
<evidence type="ECO:0000256" key="2">
    <source>
        <dbReference type="ARBA" id="ARBA00006218"/>
    </source>
</evidence>
<reference evidence="9 10" key="1">
    <citation type="submission" date="2016-09" db="EMBL/GenBank/DDBJ databases">
        <title>Extensive genetic diversity and differential bi-allelic expression allows diatom success in the polar Southern Ocean.</title>
        <authorList>
            <consortium name="DOE Joint Genome Institute"/>
            <person name="Mock T."/>
            <person name="Otillar R.P."/>
            <person name="Strauss J."/>
            <person name="Dupont C."/>
            <person name="Frickenhaus S."/>
            <person name="Maumus F."/>
            <person name="Mcmullan M."/>
            <person name="Sanges R."/>
            <person name="Schmutz J."/>
            <person name="Toseland A."/>
            <person name="Valas R."/>
            <person name="Veluchamy A."/>
            <person name="Ward B.J."/>
            <person name="Allen A."/>
            <person name="Barry K."/>
            <person name="Falciatore A."/>
            <person name="Ferrante M."/>
            <person name="Fortunato A.E."/>
            <person name="Gloeckner G."/>
            <person name="Gruber A."/>
            <person name="Hipkin R."/>
            <person name="Janech M."/>
            <person name="Kroth P."/>
            <person name="Leese F."/>
            <person name="Lindquist E."/>
            <person name="Lyon B.R."/>
            <person name="Martin J."/>
            <person name="Mayer C."/>
            <person name="Parker M."/>
            <person name="Quesneville H."/>
            <person name="Raymond J."/>
            <person name="Uhlig C."/>
            <person name="Valentin K.U."/>
            <person name="Worden A.Z."/>
            <person name="Armbrust E.V."/>
            <person name="Bowler C."/>
            <person name="Green B."/>
            <person name="Moulton V."/>
            <person name="Van Oosterhout C."/>
            <person name="Grigoriev I."/>
        </authorList>
    </citation>
    <scope>NUCLEOTIDE SEQUENCE [LARGE SCALE GENOMIC DNA]</scope>
    <source>
        <strain evidence="9 10">CCMP1102</strain>
    </source>
</reference>
<sequence>MSRTPVNILDRPLGGRGSRAETQVSLSAFSYLYSELVQYHQNRVDSISELERRLESSGYDVGLKILELITYRNREYKREIRLMNILHFVSTQVWKAVFGKPADSLERSVENTDEFMIIDYEPLTSTFCSVPADFGQLSADGYMSGIVAGVLDGAGFSARVTAHSVALEEGEANNNNTNTSSSSGGAQSGNNGSLLPPRKEKAVFLVKFSPEVLERDAAMDR</sequence>
<evidence type="ECO:0000256" key="1">
    <source>
        <dbReference type="ARBA" id="ARBA00004240"/>
    </source>
</evidence>
<evidence type="ECO:0000256" key="5">
    <source>
        <dbReference type="ARBA" id="ARBA00022892"/>
    </source>
</evidence>
<keyword evidence="5 7" id="KW-0931">ER-Golgi transport</keyword>
<dbReference type="OrthoDB" id="10254842at2759"/>
<proteinExistence type="inferred from homology"/>
<evidence type="ECO:0000256" key="4">
    <source>
        <dbReference type="ARBA" id="ARBA00022824"/>
    </source>
</evidence>
<protein>
    <recommendedName>
        <fullName evidence="7">Trafficking protein particle complex subunit</fullName>
    </recommendedName>
</protein>
<dbReference type="Proteomes" id="UP000095751">
    <property type="component" value="Unassembled WGS sequence"/>
</dbReference>
<evidence type="ECO:0000256" key="7">
    <source>
        <dbReference type="PIRNR" id="PIRNR017479"/>
    </source>
</evidence>
<dbReference type="InterPro" id="IPR016696">
    <property type="entry name" value="TRAPP-I_su5"/>
</dbReference>
<keyword evidence="10" id="KW-1185">Reference proteome</keyword>
<dbReference type="PANTHER" id="PTHR20902">
    <property type="entry name" value="41-2 PROTEIN ANTIGEN-RELATED"/>
    <property type="match status" value="1"/>
</dbReference>
<dbReference type="InParanoid" id="A0A1E7FH03"/>
<dbReference type="EMBL" id="KV784357">
    <property type="protein sequence ID" value="OEU17450.1"/>
    <property type="molecule type" value="Genomic_DNA"/>
</dbReference>
<dbReference type="GO" id="GO:1990072">
    <property type="term" value="C:TRAPPIII protein complex"/>
    <property type="evidence" value="ECO:0007669"/>
    <property type="project" value="TreeGrafter"/>
</dbReference>
<evidence type="ECO:0000256" key="8">
    <source>
        <dbReference type="SAM" id="MobiDB-lite"/>
    </source>
</evidence>
<comment type="subunit">
    <text evidence="7">Part of the multisubunit TRAPP (transport protein particle) complex.</text>
</comment>
<evidence type="ECO:0000256" key="6">
    <source>
        <dbReference type="ARBA" id="ARBA00023034"/>
    </source>
</evidence>
<dbReference type="GO" id="GO:1990071">
    <property type="term" value="C:TRAPPII protein complex"/>
    <property type="evidence" value="ECO:0007669"/>
    <property type="project" value="TreeGrafter"/>
</dbReference>
<name>A0A1E7FH03_9STRA</name>
<dbReference type="PANTHER" id="PTHR20902:SF0">
    <property type="entry name" value="TRAFFICKING PROTEIN PARTICLE COMPLEX SUBUNIT 5"/>
    <property type="match status" value="1"/>
</dbReference>
<keyword evidence="6 7" id="KW-0333">Golgi apparatus</keyword>
<dbReference type="InterPro" id="IPR024096">
    <property type="entry name" value="NO_sig/Golgi_transp_ligand-bd"/>
</dbReference>
<organism evidence="9 10">
    <name type="scientific">Fragilariopsis cylindrus CCMP1102</name>
    <dbReference type="NCBI Taxonomy" id="635003"/>
    <lineage>
        <taxon>Eukaryota</taxon>
        <taxon>Sar</taxon>
        <taxon>Stramenopiles</taxon>
        <taxon>Ochrophyta</taxon>
        <taxon>Bacillariophyta</taxon>
        <taxon>Bacillariophyceae</taxon>
        <taxon>Bacillariophycidae</taxon>
        <taxon>Bacillariales</taxon>
        <taxon>Bacillariaceae</taxon>
        <taxon>Fragilariopsis</taxon>
    </lineage>
</organism>
<dbReference type="GO" id="GO:0006888">
    <property type="term" value="P:endoplasmic reticulum to Golgi vesicle-mediated transport"/>
    <property type="evidence" value="ECO:0007669"/>
    <property type="project" value="TreeGrafter"/>
</dbReference>
<dbReference type="KEGG" id="fcy:FRACYDRAFT_260874"/>
<dbReference type="Gene3D" id="3.30.1380.20">
    <property type="entry name" value="Trafficking protein particle complex subunit 3"/>
    <property type="match status" value="1"/>
</dbReference>
<evidence type="ECO:0000313" key="9">
    <source>
        <dbReference type="EMBL" id="OEU17450.1"/>
    </source>
</evidence>
<feature type="compositionally biased region" description="Low complexity" evidence="8">
    <location>
        <begin position="172"/>
        <end position="193"/>
    </location>
</feature>